<keyword evidence="3" id="KW-1185">Reference proteome</keyword>
<accession>A0A1C4Z1F1</accession>
<dbReference type="Proteomes" id="UP000183585">
    <property type="component" value="Unassembled WGS sequence"/>
</dbReference>
<evidence type="ECO:0000313" key="2">
    <source>
        <dbReference type="EMBL" id="SCF26783.1"/>
    </source>
</evidence>
<dbReference type="PANTHER" id="PTHR46832:SF1">
    <property type="entry name" value="5'-METHYLTHIOADENOSINE_S-ADENOSYLHOMOCYSTEINE NUCLEOSIDASE"/>
    <property type="match status" value="1"/>
</dbReference>
<dbReference type="Pfam" id="PF01048">
    <property type="entry name" value="PNP_UDP_1"/>
    <property type="match status" value="1"/>
</dbReference>
<organism evidence="2 3">
    <name type="scientific">Micromonospora carbonacea</name>
    <dbReference type="NCBI Taxonomy" id="47853"/>
    <lineage>
        <taxon>Bacteria</taxon>
        <taxon>Bacillati</taxon>
        <taxon>Actinomycetota</taxon>
        <taxon>Actinomycetes</taxon>
        <taxon>Micromonosporales</taxon>
        <taxon>Micromonosporaceae</taxon>
        <taxon>Micromonospora</taxon>
    </lineage>
</organism>
<proteinExistence type="predicted"/>
<evidence type="ECO:0000313" key="3">
    <source>
        <dbReference type="Proteomes" id="UP000183585"/>
    </source>
</evidence>
<protein>
    <submittedName>
        <fullName evidence="2">Nucleoside phosphorylase</fullName>
    </submittedName>
</protein>
<dbReference type="AlphaFoldDB" id="A0A1C4Z1F1"/>
<dbReference type="GO" id="GO:0005829">
    <property type="term" value="C:cytosol"/>
    <property type="evidence" value="ECO:0007669"/>
    <property type="project" value="TreeGrafter"/>
</dbReference>
<dbReference type="PANTHER" id="PTHR46832">
    <property type="entry name" value="5'-METHYLTHIOADENOSINE/S-ADENOSYLHOMOCYSTEINE NUCLEOSIDASE"/>
    <property type="match status" value="1"/>
</dbReference>
<evidence type="ECO:0000259" key="1">
    <source>
        <dbReference type="Pfam" id="PF01048"/>
    </source>
</evidence>
<dbReference type="RefSeq" id="WP_074475528.1">
    <property type="nucleotide sequence ID" value="NZ_FMCT01000007.1"/>
</dbReference>
<sequence>MSVNGVVVILTALNLEYEAVRDRLTGLAVRRHAAGTRFEVGRIGQSGPRVALGLVGKGNHPAAVLAERAITEFRPAALLFVGVAGGLRPSVALGDVVVASKIYAYHGGTSEDDGLKARPKAWEIPHEADQIAHHVVRAGDWCRDLAAGASPRVHFGAIAAGEVVQDSAVSAQARWIRQHYNDAMAIEMEAAGVAQAGHLNRALPVVVVRGISDHADGSKAVTDGQNWQPRAARHAAAFAAALAQEMTIDSSRRGDGMPGEQGSALMPMKNENRASGNARVGVQAGQIHGHVTIGAGREGPVDLAASIADLRIRLKQACLDGRLDEETYAAAEAELDAAAGCLRDGSAANHGGFLMSLKRLRGLVADVSELAAKLAIIIAAARGIA</sequence>
<gene>
    <name evidence="2" type="ORF">GA0070563_107158</name>
</gene>
<dbReference type="CDD" id="cd09008">
    <property type="entry name" value="MTAN"/>
    <property type="match status" value="1"/>
</dbReference>
<dbReference type="EMBL" id="FMCT01000007">
    <property type="protein sequence ID" value="SCF26783.1"/>
    <property type="molecule type" value="Genomic_DNA"/>
</dbReference>
<dbReference type="SUPFAM" id="SSF53167">
    <property type="entry name" value="Purine and uridine phosphorylases"/>
    <property type="match status" value="1"/>
</dbReference>
<dbReference type="GO" id="GO:0009116">
    <property type="term" value="P:nucleoside metabolic process"/>
    <property type="evidence" value="ECO:0007669"/>
    <property type="project" value="InterPro"/>
</dbReference>
<reference evidence="3" key="1">
    <citation type="submission" date="2016-06" db="EMBL/GenBank/DDBJ databases">
        <authorList>
            <person name="Varghese N."/>
            <person name="Submissions Spin"/>
        </authorList>
    </citation>
    <scope>NUCLEOTIDE SEQUENCE [LARGE SCALE GENOMIC DNA]</scope>
    <source>
        <strain evidence="3">DSM 43168</strain>
    </source>
</reference>
<dbReference type="InterPro" id="IPR035994">
    <property type="entry name" value="Nucleoside_phosphorylase_sf"/>
</dbReference>
<dbReference type="GO" id="GO:0019284">
    <property type="term" value="P:L-methionine salvage from S-adenosylmethionine"/>
    <property type="evidence" value="ECO:0007669"/>
    <property type="project" value="TreeGrafter"/>
</dbReference>
<dbReference type="GO" id="GO:0008930">
    <property type="term" value="F:methylthioadenosine nucleosidase activity"/>
    <property type="evidence" value="ECO:0007669"/>
    <property type="project" value="TreeGrafter"/>
</dbReference>
<dbReference type="GO" id="GO:0008782">
    <property type="term" value="F:adenosylhomocysteine nucleosidase activity"/>
    <property type="evidence" value="ECO:0007669"/>
    <property type="project" value="TreeGrafter"/>
</dbReference>
<name>A0A1C4Z1F1_9ACTN</name>
<feature type="domain" description="Nucleoside phosphorylase" evidence="1">
    <location>
        <begin position="7"/>
        <end position="242"/>
    </location>
</feature>
<dbReference type="Gene3D" id="3.40.50.1580">
    <property type="entry name" value="Nucleoside phosphorylase domain"/>
    <property type="match status" value="1"/>
</dbReference>
<dbReference type="InterPro" id="IPR000845">
    <property type="entry name" value="Nucleoside_phosphorylase_d"/>
</dbReference>